<dbReference type="InterPro" id="IPR008491">
    <property type="entry name" value="CDK5RAP3"/>
</dbReference>
<dbReference type="PANTHER" id="PTHR14894:SF0">
    <property type="entry name" value="CDK5 REGULATORY SUBUNIT-ASSOCIATED PROTEIN 3"/>
    <property type="match status" value="1"/>
</dbReference>
<evidence type="ECO:0000313" key="2">
    <source>
        <dbReference type="EMBL" id="CAD7598836.1"/>
    </source>
</evidence>
<dbReference type="PANTHER" id="PTHR14894">
    <property type="entry name" value="CDK5 REGULATORY SUBUNIT-ASSOCIATED PROTEIN 3"/>
    <property type="match status" value="1"/>
</dbReference>
<accession>A0A7R9PN65</accession>
<proteinExistence type="inferred from homology"/>
<reference evidence="2" key="1">
    <citation type="submission" date="2020-11" db="EMBL/GenBank/DDBJ databases">
        <authorList>
            <person name="Tran Van P."/>
        </authorList>
    </citation>
    <scope>NUCLEOTIDE SEQUENCE</scope>
</reference>
<gene>
    <name evidence="2" type="ORF">TGEB3V08_LOCUS7202</name>
</gene>
<organism evidence="2">
    <name type="scientific">Timema genevievae</name>
    <name type="common">Walking stick</name>
    <dbReference type="NCBI Taxonomy" id="629358"/>
    <lineage>
        <taxon>Eukaryota</taxon>
        <taxon>Metazoa</taxon>
        <taxon>Ecdysozoa</taxon>
        <taxon>Arthropoda</taxon>
        <taxon>Hexapoda</taxon>
        <taxon>Insecta</taxon>
        <taxon>Pterygota</taxon>
        <taxon>Neoptera</taxon>
        <taxon>Polyneoptera</taxon>
        <taxon>Phasmatodea</taxon>
        <taxon>Timematodea</taxon>
        <taxon>Timematoidea</taxon>
        <taxon>Timematidae</taxon>
        <taxon>Timema</taxon>
    </lineage>
</organism>
<evidence type="ECO:0008006" key="3">
    <source>
        <dbReference type="Google" id="ProtNLM"/>
    </source>
</evidence>
<protein>
    <recommendedName>
        <fullName evidence="3">CDK5 regulatory subunit-associated protein 3</fullName>
    </recommendedName>
</protein>
<evidence type="ECO:0000256" key="1">
    <source>
        <dbReference type="ARBA" id="ARBA00007478"/>
    </source>
</evidence>
<sequence length="546" mass="60808">MQERDLPIDIHTNKLLDWLISRRHCNREWQSQVLTIRTKINNAIQDMPVHEGIMKLLSGTYINYFHCKKIVDILKETEADSKNFFGSYGSKRMKDWQEIIKLYEKDNVYLSEAAQMLIRNVNYEVPSIKKQIAKCEQFQQECDKKVADYGKAANSVRGEFQTTCKQLGIQGRRIKHELVERLVELPAIYSKIAGNAKNLESAAQFYSEFVKFVLGKEYPGGCIPLLKYLIKNGNTSTYQWVHKEPPLSIEEPPLNIKFDDEPEDDAAGNSGTIDFGDDTGDSIDFGSLGDADAANIDFGDVTLEGEGDIDWGGIEVVNPSAGDGAGTEEIDFNISLEESGIVVESSGLEGGVAKGKEALTILDNPSTRNTLIDEIKELANALVVLSPTAEDGEIELESFLKIRLHEMRSSSSGDLLSMSLLQDAPTILQLQSTESGEKMLSDLQGALTDITDQRTQHLHNIKNSPKYVDMLANSLKQKLAAAEKLVASQEVVRQRRSEAHSEANTLRPKLKLVIDKTKQLQAEIQQDISKKYKGRPVNLMGGVNTL</sequence>
<comment type="similarity">
    <text evidence="1">Belongs to the CDK5RAP3 family.</text>
</comment>
<dbReference type="GO" id="GO:0012505">
    <property type="term" value="C:endomembrane system"/>
    <property type="evidence" value="ECO:0007669"/>
    <property type="project" value="TreeGrafter"/>
</dbReference>
<dbReference type="EMBL" id="OE842172">
    <property type="protein sequence ID" value="CAD7598836.1"/>
    <property type="molecule type" value="Genomic_DNA"/>
</dbReference>
<dbReference type="GO" id="GO:0007346">
    <property type="term" value="P:regulation of mitotic cell cycle"/>
    <property type="evidence" value="ECO:0007669"/>
    <property type="project" value="TreeGrafter"/>
</dbReference>
<dbReference type="Pfam" id="PF05600">
    <property type="entry name" value="CDK5RAP3"/>
    <property type="match status" value="2"/>
</dbReference>
<dbReference type="AlphaFoldDB" id="A0A7R9PN65"/>
<name>A0A7R9PN65_TIMGE</name>